<sequence length="411" mass="45279">MKLYQNILTGGNIMNEQIEQAYENIKDVVVQTPLLYSQFLSKTYKNKIYLKCENLQITGAYKLRGALNKIRNLTPEEKKKGVVCASAGNHAQGVAYAASSEKIKSIIVMPKTTPFLKVQSTRDFGGQVVLYGDCFDDAYQKAKQIEKEEGITFVHPFDDMDIIRGQGTVALELFEQLQDIDVIVCPIGGGGLISGISLYAKSVNPNIKIIGVQAAGANAMEKSFKAKKLMGTDSVNTIAEGIAVKNPGMLNFSFISQFVDDIVTVTDHSIVESLLTLMEKHKIVAETSGATSIAALKKINYSDKNIVCIVSGGNIDMIKISSLVNSGLVSRGRMFCFNVEIPNTPGQLVKVISYLTELGVNIINLDHNQFKAKNKVQNVQVEFTIETNGFEHIQQVKQTLEEHGYFITQQY</sequence>
<reference evidence="1" key="1">
    <citation type="submission" date="2016-08" db="EMBL/GenBank/DDBJ databases">
        <authorList>
            <person name="Ngugi D.K."/>
            <person name="Miyake S."/>
            <person name="Stingl U."/>
        </authorList>
    </citation>
    <scope>NUCLEOTIDE SEQUENCE</scope>
    <source>
        <strain evidence="1">SCG-D08WGA-EpuloA1</strain>
    </source>
</reference>
<evidence type="ECO:0000313" key="1">
    <source>
        <dbReference type="EMBL" id="ONI38278.1"/>
    </source>
</evidence>
<organism evidence="1 2">
    <name type="scientific">Candidatus Epulonipiscium fishelsonii</name>
    <dbReference type="NCBI Taxonomy" id="77094"/>
    <lineage>
        <taxon>Bacteria</taxon>
        <taxon>Bacillati</taxon>
        <taxon>Bacillota</taxon>
        <taxon>Clostridia</taxon>
        <taxon>Lachnospirales</taxon>
        <taxon>Lachnospiraceae</taxon>
        <taxon>Candidatus Epulonipiscium</taxon>
    </lineage>
</organism>
<evidence type="ECO:0000313" key="2">
    <source>
        <dbReference type="Proteomes" id="UP000188637"/>
    </source>
</evidence>
<dbReference type="Proteomes" id="UP000188637">
    <property type="component" value="Unassembled WGS sequence"/>
</dbReference>
<comment type="caution">
    <text evidence="1">The sequence shown here is derived from an EMBL/GenBank/DDBJ whole genome shotgun (WGS) entry which is preliminary data.</text>
</comment>
<proteinExistence type="predicted"/>
<gene>
    <name evidence="1" type="ORF">AN640_00540</name>
</gene>
<keyword evidence="2" id="KW-1185">Reference proteome</keyword>
<protein>
    <submittedName>
        <fullName evidence="1">Threonine ammonia-lyase</fullName>
    </submittedName>
</protein>
<name>A0ACC8X8H1_9FIRM</name>
<dbReference type="EMBL" id="LJHD01000295">
    <property type="protein sequence ID" value="ONI38278.1"/>
    <property type="molecule type" value="Genomic_DNA"/>
</dbReference>
<accession>A0ACC8X8H1</accession>